<organism evidence="12 13">
    <name type="scientific">Thermoflavimicrobium dichotomicum</name>
    <dbReference type="NCBI Taxonomy" id="46223"/>
    <lineage>
        <taxon>Bacteria</taxon>
        <taxon>Bacillati</taxon>
        <taxon>Bacillota</taxon>
        <taxon>Bacilli</taxon>
        <taxon>Bacillales</taxon>
        <taxon>Thermoactinomycetaceae</taxon>
        <taxon>Thermoflavimicrobium</taxon>
    </lineage>
</organism>
<dbReference type="Proteomes" id="UP000199545">
    <property type="component" value="Unassembled WGS sequence"/>
</dbReference>
<evidence type="ECO:0000313" key="12">
    <source>
        <dbReference type="EMBL" id="SFJ79250.1"/>
    </source>
</evidence>
<evidence type="ECO:0000256" key="1">
    <source>
        <dbReference type="ARBA" id="ARBA00008987"/>
    </source>
</evidence>
<feature type="disulfide bond" description="Redox-active" evidence="10">
    <location>
        <begin position="29"/>
        <end position="32"/>
    </location>
</feature>
<reference evidence="12 13" key="1">
    <citation type="submission" date="2016-10" db="EMBL/GenBank/DDBJ databases">
        <authorList>
            <person name="de Groot N.N."/>
        </authorList>
    </citation>
    <scope>NUCLEOTIDE SEQUENCE [LARGE SCALE GENOMIC DNA]</scope>
    <source>
        <strain evidence="12 13">DSM 44778</strain>
    </source>
</reference>
<dbReference type="SUPFAM" id="SSF52833">
    <property type="entry name" value="Thioredoxin-like"/>
    <property type="match status" value="1"/>
</dbReference>
<dbReference type="GO" id="GO:0005829">
    <property type="term" value="C:cytosol"/>
    <property type="evidence" value="ECO:0007669"/>
    <property type="project" value="TreeGrafter"/>
</dbReference>
<dbReference type="STRING" id="46223.SAMN05421852_12250"/>
<dbReference type="PANTHER" id="PTHR45663:SF11">
    <property type="entry name" value="GEO12009P1"/>
    <property type="match status" value="1"/>
</dbReference>
<feature type="active site" description="Nucleophile" evidence="9">
    <location>
        <position position="29"/>
    </location>
</feature>
<name>A0A1I3U8B1_9BACL</name>
<evidence type="ECO:0000256" key="3">
    <source>
        <dbReference type="ARBA" id="ARBA00022448"/>
    </source>
</evidence>
<keyword evidence="3" id="KW-0813">Transport</keyword>
<evidence type="ECO:0000256" key="9">
    <source>
        <dbReference type="PIRSR" id="PIRSR000077-1"/>
    </source>
</evidence>
<evidence type="ECO:0000259" key="11">
    <source>
        <dbReference type="PROSITE" id="PS51352"/>
    </source>
</evidence>
<feature type="active site" description="Nucleophile" evidence="9">
    <location>
        <position position="32"/>
    </location>
</feature>
<keyword evidence="13" id="KW-1185">Reference proteome</keyword>
<sequence length="104" mass="11591">MAIKEITDQTFDQTVKNGLVLVDFWAPWCGPCRTLAPILEELAGQTDSYLTIAKLNVDESPATAQRFGIRGIPTLKLFKNGNEVGTVVGIQPLEELKKWVEQFK</sequence>
<proteinExistence type="inferred from homology"/>
<feature type="site" description="Contributes to redox potential value" evidence="9">
    <location>
        <position position="31"/>
    </location>
</feature>
<gene>
    <name evidence="12" type="ORF">SAMN05421852_12250</name>
</gene>
<dbReference type="PRINTS" id="PR00421">
    <property type="entry name" value="THIOREDOXIN"/>
</dbReference>
<evidence type="ECO:0000256" key="10">
    <source>
        <dbReference type="PIRSR" id="PIRSR000077-4"/>
    </source>
</evidence>
<keyword evidence="5 10" id="KW-1015">Disulfide bond</keyword>
<evidence type="ECO:0000256" key="5">
    <source>
        <dbReference type="ARBA" id="ARBA00023157"/>
    </source>
</evidence>
<dbReference type="Gene3D" id="3.40.30.10">
    <property type="entry name" value="Glutaredoxin"/>
    <property type="match status" value="1"/>
</dbReference>
<feature type="site" description="Contributes to redox potential value" evidence="9">
    <location>
        <position position="30"/>
    </location>
</feature>
<evidence type="ECO:0000256" key="7">
    <source>
        <dbReference type="NCBIfam" id="TIGR01068"/>
    </source>
</evidence>
<dbReference type="GO" id="GO:0015035">
    <property type="term" value="F:protein-disulfide reductase activity"/>
    <property type="evidence" value="ECO:0007669"/>
    <property type="project" value="UniProtKB-UniRule"/>
</dbReference>
<dbReference type="InterPro" id="IPR017937">
    <property type="entry name" value="Thioredoxin_CS"/>
</dbReference>
<dbReference type="Pfam" id="PF00085">
    <property type="entry name" value="Thioredoxin"/>
    <property type="match status" value="1"/>
</dbReference>
<evidence type="ECO:0000256" key="6">
    <source>
        <dbReference type="ARBA" id="ARBA00023284"/>
    </source>
</evidence>
<evidence type="ECO:0000313" key="13">
    <source>
        <dbReference type="Proteomes" id="UP000199545"/>
    </source>
</evidence>
<feature type="domain" description="Thioredoxin" evidence="11">
    <location>
        <begin position="1"/>
        <end position="104"/>
    </location>
</feature>
<dbReference type="InterPro" id="IPR005746">
    <property type="entry name" value="Thioredoxin"/>
</dbReference>
<keyword evidence="6 10" id="KW-0676">Redox-active center</keyword>
<feature type="site" description="Deprotonates C-terminal active site Cys" evidence="9">
    <location>
        <position position="23"/>
    </location>
</feature>
<evidence type="ECO:0000256" key="4">
    <source>
        <dbReference type="ARBA" id="ARBA00022982"/>
    </source>
</evidence>
<dbReference type="PANTHER" id="PTHR45663">
    <property type="entry name" value="GEO12009P1"/>
    <property type="match status" value="1"/>
</dbReference>
<comment type="similarity">
    <text evidence="1 8">Belongs to the thioredoxin family.</text>
</comment>
<dbReference type="NCBIfam" id="TIGR01068">
    <property type="entry name" value="thioredoxin"/>
    <property type="match status" value="1"/>
</dbReference>
<accession>A0A1I3U8B1</accession>
<dbReference type="PROSITE" id="PS51352">
    <property type="entry name" value="THIOREDOXIN_2"/>
    <property type="match status" value="1"/>
</dbReference>
<dbReference type="InterPro" id="IPR013766">
    <property type="entry name" value="Thioredoxin_domain"/>
</dbReference>
<evidence type="ECO:0000256" key="2">
    <source>
        <dbReference type="ARBA" id="ARBA00020570"/>
    </source>
</evidence>
<dbReference type="AlphaFoldDB" id="A0A1I3U8B1"/>
<evidence type="ECO:0000256" key="8">
    <source>
        <dbReference type="PIRNR" id="PIRNR000077"/>
    </source>
</evidence>
<dbReference type="PROSITE" id="PS00194">
    <property type="entry name" value="THIOREDOXIN_1"/>
    <property type="match status" value="1"/>
</dbReference>
<dbReference type="EMBL" id="FORR01000022">
    <property type="protein sequence ID" value="SFJ79250.1"/>
    <property type="molecule type" value="Genomic_DNA"/>
</dbReference>
<dbReference type="OrthoDB" id="9790390at2"/>
<dbReference type="FunFam" id="3.40.30.10:FF:000001">
    <property type="entry name" value="Thioredoxin"/>
    <property type="match status" value="1"/>
</dbReference>
<dbReference type="RefSeq" id="WP_093231427.1">
    <property type="nucleotide sequence ID" value="NZ_FORR01000022.1"/>
</dbReference>
<dbReference type="InterPro" id="IPR036249">
    <property type="entry name" value="Thioredoxin-like_sf"/>
</dbReference>
<keyword evidence="4" id="KW-0249">Electron transport</keyword>
<dbReference type="CDD" id="cd02947">
    <property type="entry name" value="TRX_family"/>
    <property type="match status" value="1"/>
</dbReference>
<dbReference type="PIRSF" id="PIRSF000077">
    <property type="entry name" value="Thioredoxin"/>
    <property type="match status" value="1"/>
</dbReference>
<protein>
    <recommendedName>
        <fullName evidence="2 7">Thioredoxin</fullName>
    </recommendedName>
</protein>
<dbReference type="GO" id="GO:0045454">
    <property type="term" value="P:cell redox homeostasis"/>
    <property type="evidence" value="ECO:0007669"/>
    <property type="project" value="TreeGrafter"/>
</dbReference>